<comment type="caution">
    <text evidence="1">The sequence shown here is derived from an EMBL/GenBank/DDBJ whole genome shotgun (WGS) entry which is preliminary data.</text>
</comment>
<protein>
    <submittedName>
        <fullName evidence="1">Uncharacterized protein</fullName>
    </submittedName>
</protein>
<sequence>MLYKRPVFLVSLIGRRSADSVATSYLHQLHPLSLFSTSSEQVGSGKSFLLRRAIPIVLLSLTGGFALSAVNDIAIFHGCSKKAIERASENQKIVESLGTPIVRGPWYDASLAVGHRRNWVSCTFPVSGPQGSGTFQLKAFRRGEDKWFSFLQHHDWDLVSMEALVDVPSDNENERVLRVSLTDNITPSNTLIDCKACMSPETRAAGN</sequence>
<evidence type="ECO:0000313" key="1">
    <source>
        <dbReference type="EMBL" id="KAH0461456.1"/>
    </source>
</evidence>
<evidence type="ECO:0000313" key="2">
    <source>
        <dbReference type="Proteomes" id="UP000775213"/>
    </source>
</evidence>
<dbReference type="EMBL" id="JAGFBR010000009">
    <property type="protein sequence ID" value="KAH0461456.1"/>
    <property type="molecule type" value="Genomic_DNA"/>
</dbReference>
<proteinExistence type="predicted"/>
<organism evidence="1 2">
    <name type="scientific">Dendrobium chrysotoxum</name>
    <name type="common">Orchid</name>
    <dbReference type="NCBI Taxonomy" id="161865"/>
    <lineage>
        <taxon>Eukaryota</taxon>
        <taxon>Viridiplantae</taxon>
        <taxon>Streptophyta</taxon>
        <taxon>Embryophyta</taxon>
        <taxon>Tracheophyta</taxon>
        <taxon>Spermatophyta</taxon>
        <taxon>Magnoliopsida</taxon>
        <taxon>Liliopsida</taxon>
        <taxon>Asparagales</taxon>
        <taxon>Orchidaceae</taxon>
        <taxon>Epidendroideae</taxon>
        <taxon>Malaxideae</taxon>
        <taxon>Dendrobiinae</taxon>
        <taxon>Dendrobium</taxon>
    </lineage>
</organism>
<dbReference type="Proteomes" id="UP000775213">
    <property type="component" value="Unassembled WGS sequence"/>
</dbReference>
<dbReference type="PANTHER" id="PTHR35114:SF1">
    <property type="entry name" value="CYTOCHROME OXIDASE COMPLEX ASSEMBLY PROTEIN"/>
    <property type="match status" value="1"/>
</dbReference>
<accession>A0AAV7GXK5</accession>
<name>A0AAV7GXK5_DENCH</name>
<dbReference type="PANTHER" id="PTHR35114">
    <property type="entry name" value="CYTOCHROME OXIDASE COMPLEX ASSEMBLY PROTEIN"/>
    <property type="match status" value="1"/>
</dbReference>
<gene>
    <name evidence="1" type="ORF">IEQ34_009031</name>
</gene>
<keyword evidence="2" id="KW-1185">Reference proteome</keyword>
<dbReference type="AlphaFoldDB" id="A0AAV7GXK5"/>
<reference evidence="1 2" key="1">
    <citation type="journal article" date="2021" name="Hortic Res">
        <title>Chromosome-scale assembly of the Dendrobium chrysotoxum genome enhances the understanding of orchid evolution.</title>
        <authorList>
            <person name="Zhang Y."/>
            <person name="Zhang G.Q."/>
            <person name="Zhang D."/>
            <person name="Liu X.D."/>
            <person name="Xu X.Y."/>
            <person name="Sun W.H."/>
            <person name="Yu X."/>
            <person name="Zhu X."/>
            <person name="Wang Z.W."/>
            <person name="Zhao X."/>
            <person name="Zhong W.Y."/>
            <person name="Chen H."/>
            <person name="Yin W.L."/>
            <person name="Huang T."/>
            <person name="Niu S.C."/>
            <person name="Liu Z.J."/>
        </authorList>
    </citation>
    <scope>NUCLEOTIDE SEQUENCE [LARGE SCALE GENOMIC DNA]</scope>
    <source>
        <strain evidence="1">Lindl</strain>
    </source>
</reference>